<proteinExistence type="predicted"/>
<dbReference type="Gene3D" id="3.30.2310.20">
    <property type="entry name" value="RelE-like"/>
    <property type="match status" value="1"/>
</dbReference>
<dbReference type="RefSeq" id="WP_051429431.1">
    <property type="nucleotide sequence ID" value="NZ_CP022123.1"/>
</dbReference>
<dbReference type="SUPFAM" id="SSF143011">
    <property type="entry name" value="RelE-like"/>
    <property type="match status" value="1"/>
</dbReference>
<dbReference type="EMBL" id="CP022123">
    <property type="protein sequence ID" value="ASG28363.1"/>
    <property type="molecule type" value="Genomic_DNA"/>
</dbReference>
<dbReference type="AlphaFoldDB" id="A0A241Q0L5"/>
<accession>A0A241Q0L5</accession>
<dbReference type="InterPro" id="IPR035093">
    <property type="entry name" value="RelE/ParE_toxin_dom_sf"/>
</dbReference>
<organism evidence="1 2">
    <name type="scientific">Fusobacterium nucleatum subsp. polymorphum</name>
    <name type="common">Fusobacterium polymorphum</name>
    <dbReference type="NCBI Taxonomy" id="76857"/>
    <lineage>
        <taxon>Bacteria</taxon>
        <taxon>Fusobacteriati</taxon>
        <taxon>Fusobacteriota</taxon>
        <taxon>Fusobacteriia</taxon>
        <taxon>Fusobacteriales</taxon>
        <taxon>Fusobacteriaceae</taxon>
        <taxon>Fusobacterium</taxon>
    </lineage>
</organism>
<evidence type="ECO:0000313" key="1">
    <source>
        <dbReference type="EMBL" id="ASG28363.1"/>
    </source>
</evidence>
<protein>
    <submittedName>
        <fullName evidence="1">Addiction module toxin RelE</fullName>
    </submittedName>
</protein>
<sequence length="109" mass="12976">MKVNELKPEENFKLQEKVKIEIEYSAQADKFFTKHPEIKKMFIENLKSFYASEEENSKKVDIKTLKGISPKQYRMRIGDCRVIFNVTRKKTKVYSIFIKKAGFRGDIYK</sequence>
<name>A0A241Q0L5_FUSNP</name>
<evidence type="ECO:0000313" key="2">
    <source>
        <dbReference type="Proteomes" id="UP000197638"/>
    </source>
</evidence>
<gene>
    <name evidence="1" type="ORF">CBG61_05095</name>
</gene>
<dbReference type="Proteomes" id="UP000197638">
    <property type="component" value="Chromosome"/>
</dbReference>
<reference evidence="1 2" key="1">
    <citation type="submission" date="2017-06" db="EMBL/GenBank/DDBJ databases">
        <title>Genome sequencing of Fusobacterium nucleatum subsp. polymorphum KCOM 1275 (=ChDC F310).</title>
        <authorList>
            <person name="Kook J.-K."/>
            <person name="Park S.-N."/>
            <person name="Lim Y.K."/>
            <person name="Roh H."/>
        </authorList>
    </citation>
    <scope>NUCLEOTIDE SEQUENCE [LARGE SCALE GENOMIC DNA]</scope>
    <source>
        <strain evidence="1 2">KCOM 1275</strain>
    </source>
</reference>